<evidence type="ECO:0000256" key="3">
    <source>
        <dbReference type="ARBA" id="ARBA00022679"/>
    </source>
</evidence>
<dbReference type="GO" id="GO:0005737">
    <property type="term" value="C:cytoplasm"/>
    <property type="evidence" value="ECO:0007669"/>
    <property type="project" value="TreeGrafter"/>
</dbReference>
<dbReference type="Gene3D" id="1.10.510.10">
    <property type="entry name" value="Transferase(Phosphotransferase) domain 1"/>
    <property type="match status" value="1"/>
</dbReference>
<dbReference type="PANTHER" id="PTHR47634">
    <property type="entry name" value="PROTEIN KINASE DOMAIN-CONTAINING PROTEIN-RELATED"/>
    <property type="match status" value="1"/>
</dbReference>
<evidence type="ECO:0000256" key="8">
    <source>
        <dbReference type="ARBA" id="ARBA00048679"/>
    </source>
</evidence>
<evidence type="ECO:0000313" key="10">
    <source>
        <dbReference type="EMBL" id="PBK68909.1"/>
    </source>
</evidence>
<gene>
    <name evidence="10" type="ORF">ARMSODRAFT_1039782</name>
</gene>
<dbReference type="AlphaFoldDB" id="A0A2H3BDG6"/>
<dbReference type="Pfam" id="PF00069">
    <property type="entry name" value="Pkinase"/>
    <property type="match status" value="2"/>
</dbReference>
<keyword evidence="11" id="KW-1185">Reference proteome</keyword>
<dbReference type="GO" id="GO:0000245">
    <property type="term" value="P:spliceosomal complex assembly"/>
    <property type="evidence" value="ECO:0007669"/>
    <property type="project" value="TreeGrafter"/>
</dbReference>
<dbReference type="InterPro" id="IPR000719">
    <property type="entry name" value="Prot_kinase_dom"/>
</dbReference>
<evidence type="ECO:0000256" key="5">
    <source>
        <dbReference type="ARBA" id="ARBA00022777"/>
    </source>
</evidence>
<protein>
    <recommendedName>
        <fullName evidence="1">non-specific serine/threonine protein kinase</fullName>
        <ecNumber evidence="1">2.7.11.1</ecNumber>
    </recommendedName>
</protein>
<keyword evidence="3" id="KW-0808">Transferase</keyword>
<proteinExistence type="predicted"/>
<evidence type="ECO:0000256" key="6">
    <source>
        <dbReference type="ARBA" id="ARBA00022840"/>
    </source>
</evidence>
<dbReference type="GO" id="GO:0050684">
    <property type="term" value="P:regulation of mRNA processing"/>
    <property type="evidence" value="ECO:0007669"/>
    <property type="project" value="TreeGrafter"/>
</dbReference>
<dbReference type="EMBL" id="KZ293431">
    <property type="protein sequence ID" value="PBK68909.1"/>
    <property type="molecule type" value="Genomic_DNA"/>
</dbReference>
<dbReference type="SMART" id="SM00220">
    <property type="entry name" value="S_TKc"/>
    <property type="match status" value="1"/>
</dbReference>
<keyword evidence="5 10" id="KW-0418">Kinase</keyword>
<dbReference type="Proteomes" id="UP000218334">
    <property type="component" value="Unassembled WGS sequence"/>
</dbReference>
<dbReference type="GO" id="GO:0005524">
    <property type="term" value="F:ATP binding"/>
    <property type="evidence" value="ECO:0007669"/>
    <property type="project" value="UniProtKB-KW"/>
</dbReference>
<reference evidence="11" key="1">
    <citation type="journal article" date="2017" name="Nat. Ecol. Evol.">
        <title>Genome expansion and lineage-specific genetic innovations in the forest pathogenic fungi Armillaria.</title>
        <authorList>
            <person name="Sipos G."/>
            <person name="Prasanna A.N."/>
            <person name="Walter M.C."/>
            <person name="O'Connor E."/>
            <person name="Balint B."/>
            <person name="Krizsan K."/>
            <person name="Kiss B."/>
            <person name="Hess J."/>
            <person name="Varga T."/>
            <person name="Slot J."/>
            <person name="Riley R."/>
            <person name="Boka B."/>
            <person name="Rigling D."/>
            <person name="Barry K."/>
            <person name="Lee J."/>
            <person name="Mihaltcheva S."/>
            <person name="LaButti K."/>
            <person name="Lipzen A."/>
            <person name="Waldron R."/>
            <person name="Moloney N.M."/>
            <person name="Sperisen C."/>
            <person name="Kredics L."/>
            <person name="Vagvoelgyi C."/>
            <person name="Patrignani A."/>
            <person name="Fitzpatrick D."/>
            <person name="Nagy I."/>
            <person name="Doyle S."/>
            <person name="Anderson J.B."/>
            <person name="Grigoriev I.V."/>
            <person name="Gueldener U."/>
            <person name="Muensterkoetter M."/>
            <person name="Nagy L.G."/>
        </authorList>
    </citation>
    <scope>NUCLEOTIDE SEQUENCE [LARGE SCALE GENOMIC DNA]</scope>
    <source>
        <strain evidence="11">28-4</strain>
    </source>
</reference>
<evidence type="ECO:0000313" key="11">
    <source>
        <dbReference type="Proteomes" id="UP000218334"/>
    </source>
</evidence>
<dbReference type="PROSITE" id="PS50011">
    <property type="entry name" value="PROTEIN_KINASE_DOM"/>
    <property type="match status" value="1"/>
</dbReference>
<name>A0A2H3BDG6_9AGAR</name>
<comment type="catalytic activity">
    <reaction evidence="7">
        <text>L-threonyl-[protein] + ATP = O-phospho-L-threonyl-[protein] + ADP + H(+)</text>
        <dbReference type="Rhea" id="RHEA:46608"/>
        <dbReference type="Rhea" id="RHEA-COMP:11060"/>
        <dbReference type="Rhea" id="RHEA-COMP:11605"/>
        <dbReference type="ChEBI" id="CHEBI:15378"/>
        <dbReference type="ChEBI" id="CHEBI:30013"/>
        <dbReference type="ChEBI" id="CHEBI:30616"/>
        <dbReference type="ChEBI" id="CHEBI:61977"/>
        <dbReference type="ChEBI" id="CHEBI:456216"/>
        <dbReference type="EC" id="2.7.11.1"/>
    </reaction>
</comment>
<dbReference type="Gene3D" id="3.30.200.20">
    <property type="entry name" value="Phosphorylase Kinase, domain 1"/>
    <property type="match status" value="1"/>
</dbReference>
<feature type="domain" description="Protein kinase" evidence="9">
    <location>
        <begin position="48"/>
        <end position="409"/>
    </location>
</feature>
<keyword evidence="2" id="KW-0723">Serine/threonine-protein kinase</keyword>
<dbReference type="PANTHER" id="PTHR47634:SF9">
    <property type="entry name" value="PROTEIN KINASE DOMAIN-CONTAINING PROTEIN-RELATED"/>
    <property type="match status" value="1"/>
</dbReference>
<dbReference type="SUPFAM" id="SSF56112">
    <property type="entry name" value="Protein kinase-like (PK-like)"/>
    <property type="match status" value="1"/>
</dbReference>
<dbReference type="GO" id="GO:0004674">
    <property type="term" value="F:protein serine/threonine kinase activity"/>
    <property type="evidence" value="ECO:0007669"/>
    <property type="project" value="UniProtKB-KW"/>
</dbReference>
<sequence length="412" mass="46726">MAVTHTKLSVSFNDLSTIFPEEKLFVAQRFRYGYHPVALGQHLKPSPYRVVRKLGHAASGTVWLSECVVIRHGSRTSFVAVKILSTYYTKKISPGWCHEPTVLQTIRKYRDHPGYPYVLHLRRIFNTQSEIGDHICFATDVLGSSILDLRRKQPQFVFSLPIAKRIVKQTLLALQLLHNCGFVHNDIKTNNIMSVLPGGTLVKDIRTYIGNHPPETYEPLNLPRLTPQPIITVKSQPLPDIGLLPDLSNLNIKLIDYGEAQHANAQHMDESQPAVFSPPESILGFSWSTPSDIWAVGCMAFELAGDYHLFRQDDDFNEAVHIQKIVERIGKIPSTFLVDCRWGSSYFDRDGELKKVRDWDDCSIERAVQGVSEARKLDLTGLDEFLRACVIWDPRRRPTAAQLLAHPWLKGV</sequence>
<dbReference type="GO" id="GO:0005634">
    <property type="term" value="C:nucleus"/>
    <property type="evidence" value="ECO:0007669"/>
    <property type="project" value="TreeGrafter"/>
</dbReference>
<keyword evidence="4" id="KW-0547">Nucleotide-binding</keyword>
<evidence type="ECO:0000259" key="9">
    <source>
        <dbReference type="PROSITE" id="PS50011"/>
    </source>
</evidence>
<dbReference type="InterPro" id="IPR011009">
    <property type="entry name" value="Kinase-like_dom_sf"/>
</dbReference>
<evidence type="ECO:0000256" key="2">
    <source>
        <dbReference type="ARBA" id="ARBA00022527"/>
    </source>
</evidence>
<dbReference type="STRING" id="1076256.A0A2H3BDG6"/>
<dbReference type="EC" id="2.7.11.1" evidence="1"/>
<dbReference type="InterPro" id="IPR051334">
    <property type="entry name" value="SRPK"/>
</dbReference>
<evidence type="ECO:0000256" key="7">
    <source>
        <dbReference type="ARBA" id="ARBA00047899"/>
    </source>
</evidence>
<accession>A0A2H3BDG6</accession>
<evidence type="ECO:0000256" key="4">
    <source>
        <dbReference type="ARBA" id="ARBA00022741"/>
    </source>
</evidence>
<evidence type="ECO:0000256" key="1">
    <source>
        <dbReference type="ARBA" id="ARBA00012513"/>
    </source>
</evidence>
<keyword evidence="6" id="KW-0067">ATP-binding</keyword>
<organism evidence="10 11">
    <name type="scientific">Armillaria solidipes</name>
    <dbReference type="NCBI Taxonomy" id="1076256"/>
    <lineage>
        <taxon>Eukaryota</taxon>
        <taxon>Fungi</taxon>
        <taxon>Dikarya</taxon>
        <taxon>Basidiomycota</taxon>
        <taxon>Agaricomycotina</taxon>
        <taxon>Agaricomycetes</taxon>
        <taxon>Agaricomycetidae</taxon>
        <taxon>Agaricales</taxon>
        <taxon>Marasmiineae</taxon>
        <taxon>Physalacriaceae</taxon>
        <taxon>Armillaria</taxon>
    </lineage>
</organism>
<comment type="catalytic activity">
    <reaction evidence="8">
        <text>L-seryl-[protein] + ATP = O-phospho-L-seryl-[protein] + ADP + H(+)</text>
        <dbReference type="Rhea" id="RHEA:17989"/>
        <dbReference type="Rhea" id="RHEA-COMP:9863"/>
        <dbReference type="Rhea" id="RHEA-COMP:11604"/>
        <dbReference type="ChEBI" id="CHEBI:15378"/>
        <dbReference type="ChEBI" id="CHEBI:29999"/>
        <dbReference type="ChEBI" id="CHEBI:30616"/>
        <dbReference type="ChEBI" id="CHEBI:83421"/>
        <dbReference type="ChEBI" id="CHEBI:456216"/>
        <dbReference type="EC" id="2.7.11.1"/>
    </reaction>
</comment>